<sequence length="291" mass="33506">MIQKREGFAGQKAIVLPTKIVDACASTPPAHTLHLTDLGYYPRAQYHFRERPVGISQNILIYCVEGKGWLKTPAGSYAVHPNQYLIIPAEMAHAYGADEHQPWSIYWAHFKGTQAGHFTALLQRQQKGLVHDVHFLEERAHLFDSIYTTLEAGYSLDNLIYASVSFSYFLITLSLEEKLTTTRPVEKDAVDRSIEWMQQRLEQALTLQELAAMVHLSPSHYSSVFRKKTGYSPIMYFNHLKMQRACQYLQFTTLRIHEVAGKLGIQDPYYFSRLFAKTMGLSPQEYRRKKQ</sequence>
<dbReference type="InterPro" id="IPR037923">
    <property type="entry name" value="HTH-like"/>
</dbReference>
<keyword evidence="2" id="KW-0238">DNA-binding</keyword>
<dbReference type="SUPFAM" id="SSF46689">
    <property type="entry name" value="Homeodomain-like"/>
    <property type="match status" value="2"/>
</dbReference>
<dbReference type="InterPro" id="IPR003313">
    <property type="entry name" value="AraC-bd"/>
</dbReference>
<protein>
    <submittedName>
        <fullName evidence="5">AraC-like ligand binding domain-containing protein</fullName>
    </submittedName>
</protein>
<dbReference type="PROSITE" id="PS01124">
    <property type="entry name" value="HTH_ARAC_FAMILY_2"/>
    <property type="match status" value="1"/>
</dbReference>
<name>A0A1G8Y5Y4_9BACT</name>
<dbReference type="SMART" id="SM00342">
    <property type="entry name" value="HTH_ARAC"/>
    <property type="match status" value="1"/>
</dbReference>
<feature type="domain" description="HTH araC/xylS-type" evidence="4">
    <location>
        <begin position="191"/>
        <end position="289"/>
    </location>
</feature>
<dbReference type="PANTHER" id="PTHR43280">
    <property type="entry name" value="ARAC-FAMILY TRANSCRIPTIONAL REGULATOR"/>
    <property type="match status" value="1"/>
</dbReference>
<dbReference type="PANTHER" id="PTHR43280:SF30">
    <property type="entry name" value="MMSAB OPERON REGULATORY PROTEIN"/>
    <property type="match status" value="1"/>
</dbReference>
<evidence type="ECO:0000256" key="2">
    <source>
        <dbReference type="ARBA" id="ARBA00023125"/>
    </source>
</evidence>
<reference evidence="5 6" key="1">
    <citation type="submission" date="2016-10" db="EMBL/GenBank/DDBJ databases">
        <authorList>
            <person name="de Groot N.N."/>
        </authorList>
    </citation>
    <scope>NUCLEOTIDE SEQUENCE [LARGE SCALE GENOMIC DNA]</scope>
    <source>
        <strain evidence="5 6">DSM 25186</strain>
    </source>
</reference>
<dbReference type="InterPro" id="IPR009057">
    <property type="entry name" value="Homeodomain-like_sf"/>
</dbReference>
<dbReference type="SUPFAM" id="SSF51215">
    <property type="entry name" value="Regulatory protein AraC"/>
    <property type="match status" value="1"/>
</dbReference>
<evidence type="ECO:0000313" key="5">
    <source>
        <dbReference type="EMBL" id="SDJ98161.1"/>
    </source>
</evidence>
<keyword evidence="1" id="KW-0805">Transcription regulation</keyword>
<dbReference type="EMBL" id="FNFO01000001">
    <property type="protein sequence ID" value="SDJ98161.1"/>
    <property type="molecule type" value="Genomic_DNA"/>
</dbReference>
<keyword evidence="3" id="KW-0804">Transcription</keyword>
<dbReference type="InterPro" id="IPR018060">
    <property type="entry name" value="HTH_AraC"/>
</dbReference>
<dbReference type="RefSeq" id="WP_089678717.1">
    <property type="nucleotide sequence ID" value="NZ_FNFO01000001.1"/>
</dbReference>
<dbReference type="STRING" id="1075417.SAMN05421823_101577"/>
<evidence type="ECO:0000259" key="4">
    <source>
        <dbReference type="PROSITE" id="PS01124"/>
    </source>
</evidence>
<evidence type="ECO:0000313" key="6">
    <source>
        <dbReference type="Proteomes" id="UP000198510"/>
    </source>
</evidence>
<evidence type="ECO:0000256" key="3">
    <source>
        <dbReference type="ARBA" id="ARBA00023163"/>
    </source>
</evidence>
<dbReference type="Pfam" id="PF02311">
    <property type="entry name" value="AraC_binding"/>
    <property type="match status" value="1"/>
</dbReference>
<dbReference type="Gene3D" id="2.60.120.280">
    <property type="entry name" value="Regulatory protein AraC"/>
    <property type="match status" value="1"/>
</dbReference>
<dbReference type="CDD" id="cd06986">
    <property type="entry name" value="cupin_MmsR-like_N"/>
    <property type="match status" value="1"/>
</dbReference>
<dbReference type="GO" id="GO:0003700">
    <property type="term" value="F:DNA-binding transcription factor activity"/>
    <property type="evidence" value="ECO:0007669"/>
    <property type="project" value="InterPro"/>
</dbReference>
<dbReference type="GO" id="GO:0043565">
    <property type="term" value="F:sequence-specific DNA binding"/>
    <property type="evidence" value="ECO:0007669"/>
    <property type="project" value="InterPro"/>
</dbReference>
<evidence type="ECO:0000256" key="1">
    <source>
        <dbReference type="ARBA" id="ARBA00023015"/>
    </source>
</evidence>
<dbReference type="Pfam" id="PF12833">
    <property type="entry name" value="HTH_18"/>
    <property type="match status" value="1"/>
</dbReference>
<gene>
    <name evidence="5" type="ORF">SAMN05421823_101577</name>
</gene>
<organism evidence="5 6">
    <name type="scientific">Catalinimonas alkaloidigena</name>
    <dbReference type="NCBI Taxonomy" id="1075417"/>
    <lineage>
        <taxon>Bacteria</taxon>
        <taxon>Pseudomonadati</taxon>
        <taxon>Bacteroidota</taxon>
        <taxon>Cytophagia</taxon>
        <taxon>Cytophagales</taxon>
        <taxon>Catalimonadaceae</taxon>
        <taxon>Catalinimonas</taxon>
    </lineage>
</organism>
<keyword evidence="6" id="KW-1185">Reference proteome</keyword>
<dbReference type="Gene3D" id="1.10.10.60">
    <property type="entry name" value="Homeodomain-like"/>
    <property type="match status" value="2"/>
</dbReference>
<dbReference type="AlphaFoldDB" id="A0A1G8Y5Y4"/>
<dbReference type="Proteomes" id="UP000198510">
    <property type="component" value="Unassembled WGS sequence"/>
</dbReference>
<accession>A0A1G8Y5Y4</accession>
<proteinExistence type="predicted"/>